<evidence type="ECO:0000313" key="2">
    <source>
        <dbReference type="Proteomes" id="UP000000238"/>
    </source>
</evidence>
<sequence>MRRGFYPAGDIQELFIDVKKIKKKECAQTNQLSLFECNA</sequence>
<dbReference type="KEGG" id="hch:HCH_02933"/>
<reference evidence="1 2" key="1">
    <citation type="journal article" date="2005" name="Nucleic Acids Res.">
        <title>Genomic blueprint of Hahella chejuensis, a marine microbe producing an algicidal agent.</title>
        <authorList>
            <person name="Jeong H."/>
            <person name="Yim J.H."/>
            <person name="Lee C."/>
            <person name="Choi S.-H."/>
            <person name="Park Y.K."/>
            <person name="Yoon S.H."/>
            <person name="Hur C.-G."/>
            <person name="Kang H.-Y."/>
            <person name="Kim D."/>
            <person name="Lee H.H."/>
            <person name="Park K.H."/>
            <person name="Park S.-H."/>
            <person name="Park H.-S."/>
            <person name="Lee H.K."/>
            <person name="Oh T.K."/>
            <person name="Kim J.F."/>
        </authorList>
    </citation>
    <scope>NUCLEOTIDE SEQUENCE [LARGE SCALE GENOMIC DNA]</scope>
    <source>
        <strain evidence="1 2">KCTC 2396</strain>
    </source>
</reference>
<accession>Q2SI19</accession>
<dbReference type="AlphaFoldDB" id="Q2SI19"/>
<evidence type="ECO:0000313" key="1">
    <source>
        <dbReference type="EMBL" id="ABC29705.1"/>
    </source>
</evidence>
<dbReference type="STRING" id="349521.HCH_02933"/>
<organism evidence="1 2">
    <name type="scientific">Hahella chejuensis (strain KCTC 2396)</name>
    <dbReference type="NCBI Taxonomy" id="349521"/>
    <lineage>
        <taxon>Bacteria</taxon>
        <taxon>Pseudomonadati</taxon>
        <taxon>Pseudomonadota</taxon>
        <taxon>Gammaproteobacteria</taxon>
        <taxon>Oceanospirillales</taxon>
        <taxon>Hahellaceae</taxon>
        <taxon>Hahella</taxon>
    </lineage>
</organism>
<protein>
    <submittedName>
        <fullName evidence="1">Uncharacterized protein</fullName>
    </submittedName>
</protein>
<dbReference type="EMBL" id="CP000155">
    <property type="protein sequence ID" value="ABC29705.1"/>
    <property type="molecule type" value="Genomic_DNA"/>
</dbReference>
<proteinExistence type="predicted"/>
<name>Q2SI19_HAHCH</name>
<dbReference type="Proteomes" id="UP000000238">
    <property type="component" value="Chromosome"/>
</dbReference>
<keyword evidence="2" id="KW-1185">Reference proteome</keyword>
<dbReference type="HOGENOM" id="CLU_3310641_0_0_6"/>
<gene>
    <name evidence="1" type="ordered locus">HCH_02933</name>
</gene>